<keyword evidence="9" id="KW-1185">Reference proteome</keyword>
<dbReference type="Gene3D" id="3.40.50.12780">
    <property type="entry name" value="N-terminal domain of ligase-like"/>
    <property type="match status" value="1"/>
</dbReference>
<evidence type="ECO:0000313" key="9">
    <source>
        <dbReference type="Proteomes" id="UP000184074"/>
    </source>
</evidence>
<reference evidence="8 9" key="1">
    <citation type="submission" date="2016-11" db="EMBL/GenBank/DDBJ databases">
        <authorList>
            <person name="Jaros S."/>
            <person name="Januszkiewicz K."/>
            <person name="Wedrychowicz H."/>
        </authorList>
    </citation>
    <scope>NUCLEOTIDE SEQUENCE [LARGE SCALE GENOMIC DNA]</scope>
    <source>
        <strain evidence="8 9">DSM 28715</strain>
    </source>
</reference>
<evidence type="ECO:0000256" key="3">
    <source>
        <dbReference type="ARBA" id="ARBA00022741"/>
    </source>
</evidence>
<dbReference type="Pfam" id="PF13193">
    <property type="entry name" value="AMP-binding_C"/>
    <property type="match status" value="1"/>
</dbReference>
<feature type="domain" description="AMP-binding enzyme C-terminal" evidence="7">
    <location>
        <begin position="431"/>
        <end position="505"/>
    </location>
</feature>
<evidence type="ECO:0000259" key="6">
    <source>
        <dbReference type="Pfam" id="PF00501"/>
    </source>
</evidence>
<dbReference type="GO" id="GO:0005524">
    <property type="term" value="F:ATP binding"/>
    <property type="evidence" value="ECO:0007669"/>
    <property type="project" value="UniProtKB-KW"/>
</dbReference>
<dbReference type="Gene3D" id="3.30.300.30">
    <property type="match status" value="1"/>
</dbReference>
<dbReference type="FunFam" id="3.40.50.12780:FF:000003">
    <property type="entry name" value="Long-chain-fatty-acid--CoA ligase FadD"/>
    <property type="match status" value="1"/>
</dbReference>
<dbReference type="InterPro" id="IPR042099">
    <property type="entry name" value="ANL_N_sf"/>
</dbReference>
<dbReference type="EMBL" id="FQXB01000003">
    <property type="protein sequence ID" value="SHH16511.1"/>
    <property type="molecule type" value="Genomic_DNA"/>
</dbReference>
<dbReference type="InterPro" id="IPR000873">
    <property type="entry name" value="AMP-dep_synth/lig_dom"/>
</dbReference>
<accession>A0A1M5QRK7</accession>
<evidence type="ECO:0000256" key="5">
    <source>
        <dbReference type="SAM" id="MobiDB-lite"/>
    </source>
</evidence>
<keyword evidence="3" id="KW-0547">Nucleotide-binding</keyword>
<dbReference type="OrthoDB" id="9803968at2"/>
<proteinExistence type="inferred from homology"/>
<dbReference type="Pfam" id="PF00501">
    <property type="entry name" value="AMP-binding"/>
    <property type="match status" value="1"/>
</dbReference>
<evidence type="ECO:0000259" key="7">
    <source>
        <dbReference type="Pfam" id="PF13193"/>
    </source>
</evidence>
<evidence type="ECO:0000313" key="8">
    <source>
        <dbReference type="EMBL" id="SHH16511.1"/>
    </source>
</evidence>
<dbReference type="Proteomes" id="UP000184074">
    <property type="component" value="Unassembled WGS sequence"/>
</dbReference>
<evidence type="ECO:0000256" key="1">
    <source>
        <dbReference type="ARBA" id="ARBA00006432"/>
    </source>
</evidence>
<comment type="similarity">
    <text evidence="1">Belongs to the ATP-dependent AMP-binding enzyme family.</text>
</comment>
<keyword evidence="4" id="KW-0067">ATP-binding</keyword>
<name>A0A1M5QRK7_9RHOB</name>
<dbReference type="AlphaFoldDB" id="A0A1M5QRK7"/>
<dbReference type="STRING" id="1508389.SAMN05444003_2272"/>
<organism evidence="8 9">
    <name type="scientific">Cognatiyoonia sediminum</name>
    <dbReference type="NCBI Taxonomy" id="1508389"/>
    <lineage>
        <taxon>Bacteria</taxon>
        <taxon>Pseudomonadati</taxon>
        <taxon>Pseudomonadota</taxon>
        <taxon>Alphaproteobacteria</taxon>
        <taxon>Rhodobacterales</taxon>
        <taxon>Paracoccaceae</taxon>
        <taxon>Cognatiyoonia</taxon>
    </lineage>
</organism>
<protein>
    <submittedName>
        <fullName evidence="8">4-coumarate--CoA ligase</fullName>
    </submittedName>
</protein>
<gene>
    <name evidence="8" type="ORF">SAMN05444003_2272</name>
</gene>
<keyword evidence="2 8" id="KW-0436">Ligase</keyword>
<dbReference type="InterPro" id="IPR025110">
    <property type="entry name" value="AMP-bd_C"/>
</dbReference>
<dbReference type="InterPro" id="IPR045851">
    <property type="entry name" value="AMP-bd_C_sf"/>
</dbReference>
<feature type="domain" description="AMP-dependent synthetase/ligase" evidence="6">
    <location>
        <begin position="34"/>
        <end position="380"/>
    </location>
</feature>
<dbReference type="FunFam" id="3.30.300.30:FF:000007">
    <property type="entry name" value="4-coumarate--CoA ligase 2"/>
    <property type="match status" value="1"/>
</dbReference>
<dbReference type="RefSeq" id="WP_072901152.1">
    <property type="nucleotide sequence ID" value="NZ_FQXB01000003.1"/>
</dbReference>
<evidence type="ECO:0000256" key="2">
    <source>
        <dbReference type="ARBA" id="ARBA00022598"/>
    </source>
</evidence>
<sequence length="518" mass="56267">MIIYKSKYPDIPTVDLTVTERVFEGLKSRLSDVVLTDGLDGRTFTASDFMHHVKCLAGGLVERGYSTGKTVAIMAPNSPEYCFIFHAVAWAGGTITTLNPTYTDQEVKHQVKDSGADMLIVFAHFADIAKAALKEMPDVTLYSIGDVEGLPSLDTLYGAVLDAQVPVDLDTHSVVAPYSSGTTGLPKGVRLSHRNLVMNIDQTAAGVDFRQGEAAAAFLPFFHIYGMNVLMNMHLACGGALVTMPRFDLEMFLSITQDHKARRMWVVPPVALALAKHPMVDQFDLSNIDQVFSGAAPMGSDLSDAVSARLNCQMVQGFGMTELSPVSHATPLTEPRSGSSGLALPNTECRIVDPDTGADQSASMTGELWIRGPQVMIEYLNNEAATASALTDDGWLKTGDLAYIDDDGFMFIVDRLKELIKFKGFQVAPAELEAVLVSHDGIQDAAVIGKPDDEAGELPIAFIIAADPELTEQGVYNYMSEMLASYKQLHKVNFVTEIPKSPSGKILRRLLRDQIANR</sequence>
<dbReference type="GO" id="GO:0016405">
    <property type="term" value="F:CoA-ligase activity"/>
    <property type="evidence" value="ECO:0007669"/>
    <property type="project" value="TreeGrafter"/>
</dbReference>
<dbReference type="PANTHER" id="PTHR24096:SF149">
    <property type="entry name" value="AMP-BINDING DOMAIN-CONTAINING PROTEIN-RELATED"/>
    <property type="match status" value="1"/>
</dbReference>
<evidence type="ECO:0000256" key="4">
    <source>
        <dbReference type="ARBA" id="ARBA00022840"/>
    </source>
</evidence>
<dbReference type="SUPFAM" id="SSF56801">
    <property type="entry name" value="Acetyl-CoA synthetase-like"/>
    <property type="match status" value="1"/>
</dbReference>
<feature type="region of interest" description="Disordered" evidence="5">
    <location>
        <begin position="326"/>
        <end position="346"/>
    </location>
</feature>
<dbReference type="PANTHER" id="PTHR24096">
    <property type="entry name" value="LONG-CHAIN-FATTY-ACID--COA LIGASE"/>
    <property type="match status" value="1"/>
</dbReference>